<dbReference type="RefSeq" id="WP_007365605.1">
    <property type="nucleotide sequence ID" value="NZ_ACLR01000176.1"/>
</dbReference>
<dbReference type="InterPro" id="IPR002136">
    <property type="entry name" value="Ribosomal_uL4"/>
</dbReference>
<dbReference type="EMBL" id="ACLR01000176">
    <property type="protein sequence ID" value="EEK16597.1"/>
    <property type="molecule type" value="Genomic_DNA"/>
</dbReference>
<evidence type="ECO:0000256" key="3">
    <source>
        <dbReference type="ARBA" id="ARBA00023274"/>
    </source>
</evidence>
<dbReference type="Gene3D" id="3.40.1370.10">
    <property type="match status" value="1"/>
</dbReference>
<evidence type="ECO:0000313" key="7">
    <source>
        <dbReference type="EMBL" id="EEK16597.1"/>
    </source>
</evidence>
<evidence type="ECO:0000313" key="8">
    <source>
        <dbReference type="Proteomes" id="UP000003303"/>
    </source>
</evidence>
<dbReference type="PANTHER" id="PTHR10746:SF6">
    <property type="entry name" value="LARGE RIBOSOMAL SUBUNIT PROTEIN UL4M"/>
    <property type="match status" value="1"/>
</dbReference>
<dbReference type="STRING" id="596327.PORUE0001_1292"/>
<dbReference type="GO" id="GO:0005840">
    <property type="term" value="C:ribosome"/>
    <property type="evidence" value="ECO:0007669"/>
    <property type="project" value="UniProtKB-KW"/>
</dbReference>
<dbReference type="InterPro" id="IPR023574">
    <property type="entry name" value="Ribosomal_uL4_dom_sf"/>
</dbReference>
<accession>C2MCH7</accession>
<keyword evidence="5" id="KW-0694">RNA-binding</keyword>
<comment type="similarity">
    <text evidence="1 5">Belongs to the universal ribosomal protein uL4 family.</text>
</comment>
<dbReference type="Proteomes" id="UP000003303">
    <property type="component" value="Unassembled WGS sequence"/>
</dbReference>
<keyword evidence="2 5" id="KW-0689">Ribosomal protein</keyword>
<dbReference type="PANTHER" id="PTHR10746">
    <property type="entry name" value="50S RIBOSOMAL PROTEIN L4"/>
    <property type="match status" value="1"/>
</dbReference>
<feature type="region of interest" description="Disordered" evidence="6">
    <location>
        <begin position="44"/>
        <end position="77"/>
    </location>
</feature>
<evidence type="ECO:0000256" key="2">
    <source>
        <dbReference type="ARBA" id="ARBA00022980"/>
    </source>
</evidence>
<protein>
    <recommendedName>
        <fullName evidence="4 5">Large ribosomal subunit protein uL4</fullName>
    </recommendedName>
</protein>
<dbReference type="HAMAP" id="MF_01328_B">
    <property type="entry name" value="Ribosomal_uL4_B"/>
    <property type="match status" value="1"/>
</dbReference>
<reference evidence="7 8" key="1">
    <citation type="submission" date="2009-04" db="EMBL/GenBank/DDBJ databases">
        <authorList>
            <person name="Sebastian Y."/>
            <person name="Madupu R."/>
            <person name="Durkin A.S."/>
            <person name="Torralba M."/>
            <person name="Methe B."/>
            <person name="Sutton G.G."/>
            <person name="Strausberg R.L."/>
            <person name="Nelson K.E."/>
        </authorList>
    </citation>
    <scope>NUCLEOTIDE SEQUENCE [LARGE SCALE GENOMIC DNA]</scope>
    <source>
        <strain evidence="7 8">60-3</strain>
    </source>
</reference>
<dbReference type="GO" id="GO:0006412">
    <property type="term" value="P:translation"/>
    <property type="evidence" value="ECO:0007669"/>
    <property type="project" value="UniProtKB-UniRule"/>
</dbReference>
<dbReference type="SUPFAM" id="SSF52166">
    <property type="entry name" value="Ribosomal protein L4"/>
    <property type="match status" value="1"/>
</dbReference>
<dbReference type="Pfam" id="PF00573">
    <property type="entry name" value="Ribosomal_L4"/>
    <property type="match status" value="1"/>
</dbReference>
<dbReference type="AlphaFoldDB" id="C2MCH7"/>
<organism evidence="7 8">
    <name type="scientific">Porphyromonas uenonis 60-3</name>
    <dbReference type="NCBI Taxonomy" id="596327"/>
    <lineage>
        <taxon>Bacteria</taxon>
        <taxon>Pseudomonadati</taxon>
        <taxon>Bacteroidota</taxon>
        <taxon>Bacteroidia</taxon>
        <taxon>Bacteroidales</taxon>
        <taxon>Porphyromonadaceae</taxon>
        <taxon>Porphyromonas</taxon>
    </lineage>
</organism>
<dbReference type="GO" id="GO:0003735">
    <property type="term" value="F:structural constituent of ribosome"/>
    <property type="evidence" value="ECO:0007669"/>
    <property type="project" value="InterPro"/>
</dbReference>
<evidence type="ECO:0000256" key="4">
    <source>
        <dbReference type="ARBA" id="ARBA00035244"/>
    </source>
</evidence>
<dbReference type="InterPro" id="IPR013005">
    <property type="entry name" value="Ribosomal_uL4-like"/>
</dbReference>
<comment type="function">
    <text evidence="5">One of the primary rRNA binding proteins, this protein initially binds near the 5'-end of the 23S rRNA. It is important during the early stages of 50S assembly. It makes multiple contacts with different domains of the 23S rRNA in the assembled 50S subunit and ribosome.</text>
</comment>
<dbReference type="NCBIfam" id="TIGR03953">
    <property type="entry name" value="rplD_bact"/>
    <property type="match status" value="1"/>
</dbReference>
<evidence type="ECO:0000256" key="1">
    <source>
        <dbReference type="ARBA" id="ARBA00010528"/>
    </source>
</evidence>
<evidence type="ECO:0000256" key="5">
    <source>
        <dbReference type="HAMAP-Rule" id="MF_01328"/>
    </source>
</evidence>
<sequence length="207" mass="23283">MELSIYNIQGEDTGRKIALESSVFGIEPNDHAIYLTVKQYRANQRQGTHKTKERSEMSGSTRKLFRQKGTGGARRGDINSNILRGGARVFGPRPRSYSFKLNKKLRQLARRSALTYKAQDNQIMVLDQLSFEAPKTKSFVSMAKALNVDGQKTLYVVSQIEDTVALSARNIPGVSIIRAQDLNTYCVLDCRKIVFTEDALAQVNEMF</sequence>
<gene>
    <name evidence="5 7" type="primary">rplD</name>
    <name evidence="7" type="ORF">PORUE0001_1292</name>
</gene>
<keyword evidence="5" id="KW-0699">rRNA-binding</keyword>
<proteinExistence type="inferred from homology"/>
<evidence type="ECO:0000256" key="6">
    <source>
        <dbReference type="SAM" id="MobiDB-lite"/>
    </source>
</evidence>
<comment type="subunit">
    <text evidence="5">Part of the 50S ribosomal subunit.</text>
</comment>
<dbReference type="GO" id="GO:1990904">
    <property type="term" value="C:ribonucleoprotein complex"/>
    <property type="evidence" value="ECO:0007669"/>
    <property type="project" value="UniProtKB-KW"/>
</dbReference>
<comment type="function">
    <text evidence="5">Forms part of the polypeptide exit tunnel.</text>
</comment>
<keyword evidence="8" id="KW-1185">Reference proteome</keyword>
<dbReference type="OrthoDB" id="9803201at2"/>
<comment type="caution">
    <text evidence="7">The sequence shown here is derived from an EMBL/GenBank/DDBJ whole genome shotgun (WGS) entry which is preliminary data.</text>
</comment>
<dbReference type="eggNOG" id="COG0088">
    <property type="taxonomic scope" value="Bacteria"/>
</dbReference>
<dbReference type="GO" id="GO:0019843">
    <property type="term" value="F:rRNA binding"/>
    <property type="evidence" value="ECO:0007669"/>
    <property type="project" value="UniProtKB-UniRule"/>
</dbReference>
<keyword evidence="3 5" id="KW-0687">Ribonucleoprotein</keyword>
<name>C2MCH7_9PORP</name>